<dbReference type="PIRSF" id="PIRSF012608">
    <property type="entry name" value="UCP012608"/>
    <property type="match status" value="1"/>
</dbReference>
<accession>A0A6B3TN51</accession>
<dbReference type="EMBL" id="JAAIUV010000006">
    <property type="protein sequence ID" value="NEX78384.1"/>
    <property type="molecule type" value="Genomic_DNA"/>
</dbReference>
<proteinExistence type="predicted"/>
<dbReference type="AlphaFoldDB" id="A0A6B3TN51"/>
<keyword evidence="2" id="KW-1185">Reference proteome</keyword>
<dbReference type="RefSeq" id="WP_163250866.1">
    <property type="nucleotide sequence ID" value="NZ_JAAIUV010000006.1"/>
</dbReference>
<name>A0A6B3TN51_9BACI</name>
<evidence type="ECO:0000313" key="1">
    <source>
        <dbReference type="EMBL" id="NEX78384.1"/>
    </source>
</evidence>
<organism evidence="1 2">
    <name type="scientific">Neobacillus thermocopriae</name>
    <dbReference type="NCBI Taxonomy" id="1215031"/>
    <lineage>
        <taxon>Bacteria</taxon>
        <taxon>Bacillati</taxon>
        <taxon>Bacillota</taxon>
        <taxon>Bacilli</taxon>
        <taxon>Bacillales</taxon>
        <taxon>Bacillaceae</taxon>
        <taxon>Neobacillus</taxon>
    </lineage>
</organism>
<dbReference type="Proteomes" id="UP000481621">
    <property type="component" value="Unassembled WGS sequence"/>
</dbReference>
<dbReference type="InterPro" id="IPR011200">
    <property type="entry name" value="UCP012608"/>
</dbReference>
<gene>
    <name evidence="1" type="ORF">G4Z05_05680</name>
</gene>
<dbReference type="Pfam" id="PF10094">
    <property type="entry name" value="DUF2332"/>
    <property type="match status" value="1"/>
</dbReference>
<evidence type="ECO:0000313" key="2">
    <source>
        <dbReference type="Proteomes" id="UP000481621"/>
    </source>
</evidence>
<comment type="caution">
    <text evidence="1">The sequence shown here is derived from an EMBL/GenBank/DDBJ whole genome shotgun (WGS) entry which is preliminary data.</text>
</comment>
<sequence>MDKTLISQKFENFANDCRGSSELYEHLSRKIAKDDEILDLCTLAREGQPIPNLLLGAVHFLLFKGKKHRLKEYYPSIVQFPKEKEDVFVHFKSFCQIYRDEIISILKSKLVQTNEIRRCAYLYPAFCYIYDKVKKPLSIIEIGTSAGLLLLWDKYKYSYGTNEVYGNLGSKVHISTEIKGDHIPLLLKESPPVASKIGLDLHVNNLGNPEDKLWLKSLIWPEHKERFVLFEHAANHFNENPPKLLEGDGVTLLTNVAKQMPKDTALCIFHTHVANQIPKELKIKLLEQVKQIGDTREVFHLYNNMWDQKLHLDYFMNGTEYNLTIGDTDGHGRWFNWEL</sequence>
<reference evidence="1" key="1">
    <citation type="submission" date="2020-02" db="EMBL/GenBank/DDBJ databases">
        <title>Bacillus sedimentmangrovi sp. nov., isolated from sediment of the mangrove ecosystem.</title>
        <authorList>
            <person name="Liu G."/>
        </authorList>
    </citation>
    <scope>NUCLEOTIDE SEQUENCE [LARGE SCALE GENOMIC DNA]</scope>
    <source>
        <strain evidence="1">SgZ-7</strain>
    </source>
</reference>
<protein>
    <submittedName>
        <fullName evidence="1">DUF2332 domain-containing protein</fullName>
    </submittedName>
</protein>